<dbReference type="Proteomes" id="UP001548713">
    <property type="component" value="Unassembled WGS sequence"/>
</dbReference>
<comment type="caution">
    <text evidence="3">The sequence shown here is derived from an EMBL/GenBank/DDBJ whole genome shotgun (WGS) entry which is preliminary data.</text>
</comment>
<dbReference type="RefSeq" id="WP_353984883.1">
    <property type="nucleotide sequence ID" value="NZ_JBEWLY010000019.1"/>
</dbReference>
<evidence type="ECO:0008006" key="5">
    <source>
        <dbReference type="Google" id="ProtNLM"/>
    </source>
</evidence>
<reference evidence="3 4" key="1">
    <citation type="submission" date="2024-07" db="EMBL/GenBank/DDBJ databases">
        <title>Novosphingobium kalidii RD2P27.</title>
        <authorList>
            <person name="Sun J.-Q."/>
        </authorList>
    </citation>
    <scope>NUCLEOTIDE SEQUENCE [LARGE SCALE GENOMIC DNA]</scope>
    <source>
        <strain evidence="3 4">RD2P27</strain>
    </source>
</reference>
<keyword evidence="2" id="KW-0129">CBS domain</keyword>
<evidence type="ECO:0000313" key="4">
    <source>
        <dbReference type="Proteomes" id="UP001548713"/>
    </source>
</evidence>
<proteinExistence type="predicted"/>
<gene>
    <name evidence="3" type="ORF">ABVV53_13165</name>
</gene>
<dbReference type="Gene3D" id="3.10.580.10">
    <property type="entry name" value="CBS-domain"/>
    <property type="match status" value="1"/>
</dbReference>
<evidence type="ECO:0000313" key="3">
    <source>
        <dbReference type="EMBL" id="MET1756396.1"/>
    </source>
</evidence>
<dbReference type="PANTHER" id="PTHR22777:SF4">
    <property type="entry name" value="UPF0053 PROTEIN SLL1254"/>
    <property type="match status" value="1"/>
</dbReference>
<dbReference type="SUPFAM" id="SSF54631">
    <property type="entry name" value="CBS-domain pair"/>
    <property type="match status" value="1"/>
</dbReference>
<sequence>MLPSLAPFVAGLLPILITALGPIVWASRQFTKLITLGKPADLPHHREELLALTSPGQASGQLENSEARFMKNMLQLYAVRASDIMTPRTVVFSLPLQSPLAEFARAIGDVPYTRIPLFDGKRDNIQGFVVKHEVLARSHADEDLAKFMRRCLRACPSTSYSVV</sequence>
<dbReference type="PANTHER" id="PTHR22777">
    <property type="entry name" value="HEMOLYSIN-RELATED"/>
    <property type="match status" value="1"/>
</dbReference>
<dbReference type="EMBL" id="JBEWLY010000019">
    <property type="protein sequence ID" value="MET1756396.1"/>
    <property type="molecule type" value="Genomic_DNA"/>
</dbReference>
<dbReference type="InterPro" id="IPR046342">
    <property type="entry name" value="CBS_dom_sf"/>
</dbReference>
<accession>A0ABV2D3E1</accession>
<organism evidence="3 4">
    <name type="scientific">Novosphingobium kalidii</name>
    <dbReference type="NCBI Taxonomy" id="3230299"/>
    <lineage>
        <taxon>Bacteria</taxon>
        <taxon>Pseudomonadati</taxon>
        <taxon>Pseudomonadota</taxon>
        <taxon>Alphaproteobacteria</taxon>
        <taxon>Sphingomonadales</taxon>
        <taxon>Sphingomonadaceae</taxon>
        <taxon>Novosphingobium</taxon>
    </lineage>
</organism>
<evidence type="ECO:0000256" key="1">
    <source>
        <dbReference type="ARBA" id="ARBA00022737"/>
    </source>
</evidence>
<keyword evidence="1" id="KW-0677">Repeat</keyword>
<name>A0ABV2D3E1_9SPHN</name>
<protein>
    <recommendedName>
        <fullName evidence="5">CBS domain-containing protein</fullName>
    </recommendedName>
</protein>
<evidence type="ECO:0000256" key="2">
    <source>
        <dbReference type="ARBA" id="ARBA00023122"/>
    </source>
</evidence>
<keyword evidence="4" id="KW-1185">Reference proteome</keyword>